<dbReference type="Proteomes" id="UP000236161">
    <property type="component" value="Unassembled WGS sequence"/>
</dbReference>
<proteinExistence type="predicted"/>
<evidence type="ECO:0000313" key="1">
    <source>
        <dbReference type="EMBL" id="PKA64565.1"/>
    </source>
</evidence>
<dbReference type="Pfam" id="PF03386">
    <property type="entry name" value="ENOD93"/>
    <property type="match status" value="1"/>
</dbReference>
<reference evidence="1 2" key="1">
    <citation type="journal article" date="2017" name="Nature">
        <title>The Apostasia genome and the evolution of orchids.</title>
        <authorList>
            <person name="Zhang G.Q."/>
            <person name="Liu K.W."/>
            <person name="Li Z."/>
            <person name="Lohaus R."/>
            <person name="Hsiao Y.Y."/>
            <person name="Niu S.C."/>
            <person name="Wang J.Y."/>
            <person name="Lin Y.C."/>
            <person name="Xu Q."/>
            <person name="Chen L.J."/>
            <person name="Yoshida K."/>
            <person name="Fujiwara S."/>
            <person name="Wang Z.W."/>
            <person name="Zhang Y.Q."/>
            <person name="Mitsuda N."/>
            <person name="Wang M."/>
            <person name="Liu G.H."/>
            <person name="Pecoraro L."/>
            <person name="Huang H.X."/>
            <person name="Xiao X.J."/>
            <person name="Lin M."/>
            <person name="Wu X.Y."/>
            <person name="Wu W.L."/>
            <person name="Chen Y.Y."/>
            <person name="Chang S.B."/>
            <person name="Sakamoto S."/>
            <person name="Ohme-Takagi M."/>
            <person name="Yagi M."/>
            <person name="Zeng S.J."/>
            <person name="Shen C.Y."/>
            <person name="Yeh C.M."/>
            <person name="Luo Y.B."/>
            <person name="Tsai W.C."/>
            <person name="Van de Peer Y."/>
            <person name="Liu Z.J."/>
        </authorList>
    </citation>
    <scope>NUCLEOTIDE SEQUENCE [LARGE SCALE GENOMIC DNA]</scope>
    <source>
        <strain evidence="2">cv. Shenzhen</strain>
        <tissue evidence="1">Stem</tissue>
    </source>
</reference>
<protein>
    <submittedName>
        <fullName evidence="1">Early nodulin-93</fullName>
    </submittedName>
</protein>
<dbReference type="EMBL" id="KZ451903">
    <property type="protein sequence ID" value="PKA64565.1"/>
    <property type="molecule type" value="Genomic_DNA"/>
</dbReference>
<sequence>MRDSSAQRAEPVVALNIAEKSTFSRIFWKERSWARPDGPSVVGYWESWKYWVDSFFHLGSSDSTGGSCQVEHASLLFAHGLSAGKLRLPQRSTIPQRSDVTSGPCSSESSLASAFRDDTPSVRLRCFAHVETTKTMASVDTMAKRCAREGVIAGAKAALFASVAAAIPTIASARMLPWARANLNHTAQALIVSTGSKKDFKNFYEVLQAPRFGQPMDEHHVSSSGRPIVDVASPIYN</sequence>
<dbReference type="AlphaFoldDB" id="A0A2I0B9T9"/>
<dbReference type="PANTHER" id="PTHR33605:SF2">
    <property type="entry name" value="EARLY NODULIN-93"/>
    <property type="match status" value="1"/>
</dbReference>
<dbReference type="InterPro" id="IPR005050">
    <property type="entry name" value="Enod93"/>
</dbReference>
<keyword evidence="2" id="KW-1185">Reference proteome</keyword>
<gene>
    <name evidence="1" type="ORF">AXF42_Ash007311</name>
</gene>
<accession>A0A2I0B9T9</accession>
<name>A0A2I0B9T9_9ASPA</name>
<evidence type="ECO:0000313" key="2">
    <source>
        <dbReference type="Proteomes" id="UP000236161"/>
    </source>
</evidence>
<organism evidence="1 2">
    <name type="scientific">Apostasia shenzhenica</name>
    <dbReference type="NCBI Taxonomy" id="1088818"/>
    <lineage>
        <taxon>Eukaryota</taxon>
        <taxon>Viridiplantae</taxon>
        <taxon>Streptophyta</taxon>
        <taxon>Embryophyta</taxon>
        <taxon>Tracheophyta</taxon>
        <taxon>Spermatophyta</taxon>
        <taxon>Magnoliopsida</taxon>
        <taxon>Liliopsida</taxon>
        <taxon>Asparagales</taxon>
        <taxon>Orchidaceae</taxon>
        <taxon>Apostasioideae</taxon>
        <taxon>Apostasia</taxon>
    </lineage>
</organism>
<dbReference type="PANTHER" id="PTHR33605">
    <property type="entry name" value="EARLY NODULIN-93"/>
    <property type="match status" value="1"/>
</dbReference>
<dbReference type="OrthoDB" id="650516at2759"/>
<dbReference type="STRING" id="1088818.A0A2I0B9T9"/>